<reference evidence="2 3" key="1">
    <citation type="submission" date="2023-07" db="EMBL/GenBank/DDBJ databases">
        <title>Genomic Encyclopedia of Type Strains, Phase IV (KMG-IV): sequencing the most valuable type-strain genomes for metagenomic binning, comparative biology and taxonomic classification.</title>
        <authorList>
            <person name="Goeker M."/>
        </authorList>
    </citation>
    <scope>NUCLEOTIDE SEQUENCE [LARGE SCALE GENOMIC DNA]</scope>
    <source>
        <strain evidence="2 3">DSM 4006</strain>
    </source>
</reference>
<evidence type="ECO:0008006" key="4">
    <source>
        <dbReference type="Google" id="ProtNLM"/>
    </source>
</evidence>
<feature type="transmembrane region" description="Helical" evidence="1">
    <location>
        <begin position="151"/>
        <end position="172"/>
    </location>
</feature>
<organism evidence="2 3">
    <name type="scientific">Alicyclobacillus cycloheptanicus</name>
    <dbReference type="NCBI Taxonomy" id="1457"/>
    <lineage>
        <taxon>Bacteria</taxon>
        <taxon>Bacillati</taxon>
        <taxon>Bacillota</taxon>
        <taxon>Bacilli</taxon>
        <taxon>Bacillales</taxon>
        <taxon>Alicyclobacillaceae</taxon>
        <taxon>Alicyclobacillus</taxon>
    </lineage>
</organism>
<keyword evidence="1" id="KW-0472">Membrane</keyword>
<evidence type="ECO:0000256" key="1">
    <source>
        <dbReference type="SAM" id="Phobius"/>
    </source>
</evidence>
<evidence type="ECO:0000313" key="2">
    <source>
        <dbReference type="EMBL" id="MDQ0188198.1"/>
    </source>
</evidence>
<dbReference type="Proteomes" id="UP001232973">
    <property type="component" value="Unassembled WGS sequence"/>
</dbReference>
<gene>
    <name evidence="2" type="ORF">J2S03_000002</name>
</gene>
<proteinExistence type="predicted"/>
<feature type="transmembrane region" description="Helical" evidence="1">
    <location>
        <begin position="126"/>
        <end position="146"/>
    </location>
</feature>
<keyword evidence="1" id="KW-1133">Transmembrane helix</keyword>
<keyword evidence="1" id="KW-0812">Transmembrane</keyword>
<dbReference type="EMBL" id="JAUSTP010000001">
    <property type="protein sequence ID" value="MDQ0188198.1"/>
    <property type="molecule type" value="Genomic_DNA"/>
</dbReference>
<name>A0ABT9XD19_9BACL</name>
<feature type="transmembrane region" description="Helical" evidence="1">
    <location>
        <begin position="192"/>
        <end position="220"/>
    </location>
</feature>
<dbReference type="RefSeq" id="WP_274455620.1">
    <property type="nucleotide sequence ID" value="NZ_CP067097.1"/>
</dbReference>
<evidence type="ECO:0000313" key="3">
    <source>
        <dbReference type="Proteomes" id="UP001232973"/>
    </source>
</evidence>
<keyword evidence="3" id="KW-1185">Reference proteome</keyword>
<comment type="caution">
    <text evidence="2">The sequence shown here is derived from an EMBL/GenBank/DDBJ whole genome shotgun (WGS) entry which is preliminary data.</text>
</comment>
<protein>
    <recommendedName>
        <fullName evidence="4">Yip1 domain-containing protein</fullName>
    </recommendedName>
</protein>
<sequence>MTATSMLEYWRTLVRLCTGWNEVHRALDTPLADAVVRSRWFTSWSAAVLLASVSVSYHPWWRRVWQRHMLGLLPAGARWAVVVLGVAAAVAACMCAAYGLFRMYTLVGHVLTVNVFKTRGQRLRLLNVQTVLLPLCTPAGAGIVLLRFAHILGLSVLAAVLCYAMVLLSYGYNLIFHRQGLRGFLLLIEGTLLTWFVLAIGALAIAVALAVIAFFVVLVLRAFR</sequence>
<feature type="transmembrane region" description="Helical" evidence="1">
    <location>
        <begin position="79"/>
        <end position="101"/>
    </location>
</feature>
<feature type="transmembrane region" description="Helical" evidence="1">
    <location>
        <begin position="40"/>
        <end position="58"/>
    </location>
</feature>
<accession>A0ABT9XD19</accession>